<evidence type="ECO:0000259" key="1">
    <source>
        <dbReference type="Pfam" id="PF13472"/>
    </source>
</evidence>
<dbReference type="RefSeq" id="WP_239088504.1">
    <property type="nucleotide sequence ID" value="NZ_BOON01000062.1"/>
</dbReference>
<evidence type="ECO:0000313" key="3">
    <source>
        <dbReference type="Proteomes" id="UP000599074"/>
    </source>
</evidence>
<dbReference type="PANTHER" id="PTHR30383:SF5">
    <property type="entry name" value="SGNH HYDROLASE-TYPE ESTERASE DOMAIN-CONTAINING PROTEIN"/>
    <property type="match status" value="1"/>
</dbReference>
<dbReference type="EMBL" id="BOON01000062">
    <property type="protein sequence ID" value="GII25953.1"/>
    <property type="molecule type" value="Genomic_DNA"/>
</dbReference>
<gene>
    <name evidence="2" type="ORF">Pme01_55500</name>
</gene>
<dbReference type="AlphaFoldDB" id="A0A8J3X6P9"/>
<dbReference type="InterPro" id="IPR051532">
    <property type="entry name" value="Ester_Hydrolysis_Enzymes"/>
</dbReference>
<protein>
    <submittedName>
        <fullName evidence="2">SGNH hydrolase</fullName>
    </submittedName>
</protein>
<comment type="caution">
    <text evidence="2">The sequence shown here is derived from an EMBL/GenBank/DDBJ whole genome shotgun (WGS) entry which is preliminary data.</text>
</comment>
<organism evidence="2 3">
    <name type="scientific">Planosporangium mesophilum</name>
    <dbReference type="NCBI Taxonomy" id="689768"/>
    <lineage>
        <taxon>Bacteria</taxon>
        <taxon>Bacillati</taxon>
        <taxon>Actinomycetota</taxon>
        <taxon>Actinomycetes</taxon>
        <taxon>Micromonosporales</taxon>
        <taxon>Micromonosporaceae</taxon>
        <taxon>Planosporangium</taxon>
    </lineage>
</organism>
<proteinExistence type="predicted"/>
<name>A0A8J3X6P9_9ACTN</name>
<dbReference type="SUPFAM" id="SSF52266">
    <property type="entry name" value="SGNH hydrolase"/>
    <property type="match status" value="1"/>
</dbReference>
<dbReference type="InterPro" id="IPR013830">
    <property type="entry name" value="SGNH_hydro"/>
</dbReference>
<dbReference type="Gene3D" id="3.40.50.1110">
    <property type="entry name" value="SGNH hydrolase"/>
    <property type="match status" value="1"/>
</dbReference>
<evidence type="ECO:0000313" key="2">
    <source>
        <dbReference type="EMBL" id="GII25953.1"/>
    </source>
</evidence>
<dbReference type="InterPro" id="IPR036514">
    <property type="entry name" value="SGNH_hydro_sf"/>
</dbReference>
<keyword evidence="3" id="KW-1185">Reference proteome</keyword>
<dbReference type="Pfam" id="PF13472">
    <property type="entry name" value="Lipase_GDSL_2"/>
    <property type="match status" value="1"/>
</dbReference>
<dbReference type="CDD" id="cd01836">
    <property type="entry name" value="FeeA_FeeB_like"/>
    <property type="match status" value="1"/>
</dbReference>
<keyword evidence="2" id="KW-0378">Hydrolase</keyword>
<dbReference type="Proteomes" id="UP000599074">
    <property type="component" value="Unassembled WGS sequence"/>
</dbReference>
<accession>A0A8J3X6P9</accession>
<sequence>MLNDLMTLRLAILGDSIAYGVGAAQPTDALGPSLARDLTACGLQAQWRTFAVPGARSADLARQVQSARLWQPGIVVIIIGANDLTHLVPPASAAADLGDAVRQLRAAEAEVVVAPAPDLSVLPQVPPAMRDLVQAGSALLRQAQEQAVLGAGGRIADQQGSTSAIFATDPALFAHDRFHPSSAGYAMIAKALAPVVRAAADACGRTDKVG</sequence>
<dbReference type="PANTHER" id="PTHR30383">
    <property type="entry name" value="THIOESTERASE 1/PROTEASE 1/LYSOPHOSPHOLIPASE L1"/>
    <property type="match status" value="1"/>
</dbReference>
<feature type="domain" description="SGNH hydrolase-type esterase" evidence="1">
    <location>
        <begin position="12"/>
        <end position="186"/>
    </location>
</feature>
<dbReference type="GO" id="GO:0004622">
    <property type="term" value="F:phosphatidylcholine lysophospholipase activity"/>
    <property type="evidence" value="ECO:0007669"/>
    <property type="project" value="TreeGrafter"/>
</dbReference>
<reference evidence="2" key="1">
    <citation type="submission" date="2021-01" db="EMBL/GenBank/DDBJ databases">
        <title>Whole genome shotgun sequence of Planosporangium mesophilum NBRC 109066.</title>
        <authorList>
            <person name="Komaki H."/>
            <person name="Tamura T."/>
        </authorList>
    </citation>
    <scope>NUCLEOTIDE SEQUENCE</scope>
    <source>
        <strain evidence="2">NBRC 109066</strain>
    </source>
</reference>